<dbReference type="PANTHER" id="PTHR30046:SF0">
    <property type="entry name" value="FLAGELLAR M-RING PROTEIN"/>
    <property type="match status" value="1"/>
</dbReference>
<comment type="subunit">
    <text evidence="11">The basal body constitutes a major portion of the flagellar organelle and consists of four rings (L,P,S, and M) mounted on a central rod. The M ring is integral to the inner membrane of the cell and may be connected to the flagellar rod via the S ring. The S (supramembrane ring) lies just distal to the M ring. The L and P rings lie in the outer membrane and the periplasmic space, respectively.</text>
</comment>
<dbReference type="InterPro" id="IPR045851">
    <property type="entry name" value="AMP-bd_C_sf"/>
</dbReference>
<dbReference type="Pfam" id="PF01514">
    <property type="entry name" value="YscJ_FliF"/>
    <property type="match status" value="1"/>
</dbReference>
<feature type="compositionally biased region" description="Low complexity" evidence="13">
    <location>
        <begin position="485"/>
        <end position="503"/>
    </location>
</feature>
<dbReference type="InterPro" id="IPR013556">
    <property type="entry name" value="Flag_M-ring_C"/>
</dbReference>
<gene>
    <name evidence="17" type="primary">fliF</name>
    <name evidence="17" type="ORF">FDY93_00980</name>
</gene>
<dbReference type="PANTHER" id="PTHR30046">
    <property type="entry name" value="FLAGELLAR M-RING PROTEIN"/>
    <property type="match status" value="1"/>
</dbReference>
<keyword evidence="17" id="KW-0969">Cilium</keyword>
<feature type="domain" description="Flagellar M-ring N-terminal" evidence="15">
    <location>
        <begin position="49"/>
        <end position="223"/>
    </location>
</feature>
<comment type="function">
    <text evidence="1 12">The M ring may be actively involved in energy transduction.</text>
</comment>
<evidence type="ECO:0000256" key="9">
    <source>
        <dbReference type="ARBA" id="ARBA00023136"/>
    </source>
</evidence>
<evidence type="ECO:0000256" key="6">
    <source>
        <dbReference type="ARBA" id="ARBA00022475"/>
    </source>
</evidence>
<comment type="similarity">
    <text evidence="4 12">Belongs to the FliF family.</text>
</comment>
<feature type="region of interest" description="Disordered" evidence="13">
    <location>
        <begin position="485"/>
        <end position="511"/>
    </location>
</feature>
<sequence>MSSAAQSAASSVQSLGQLSSRLLANPLIPLLVAGAAAIAIVAAVLLWSQAPQYRVLFSNLSEQDGGRIISELESRAIPYEFSQGGRTLLVPEDQVYRLRLQLAEQGLPSGGNAGFEIMDRQAFGISQFAERVNFQRSLQGELASSIESLGPVTRARVHLSMAKPSVFIREREPAKASVVLTLAPGRVLGEGQAAAIVHLVSSSVPDLSAENVTLVDQTGRLLSRPGTDENSLDGTQLDYVHSIESSYQQRIERILEPMLGRHNVRAQVTAQVDFDQREETSERFAPNQDGAPATVRSRQFNSDYNGDATNPGGIPGALTNTPPGSAPSPIDATAQNNEEEVSRQRSHLRQEQLVNYEIDRDITHIQRQRGRVQRLSAAVVVNYREVTDEQGAVSLQPLGEEELQHIEQLVRQAMGYSEERGDGLEVVNSRFSSQEQSAPPAIAWHEDPFWRQLMLSLGRYLLVGLALLLAFRWLVRPMVERHNQLRAQTPATTTATPNLPRAPGTAPNAVPATADAEGYLYDTGEYSADMDEPPQEQPRPRKRRRSSVYEQNLMDLQGMAKDDPAMVAMIVRSWMNQDD</sequence>
<feature type="region of interest" description="Disordered" evidence="13">
    <location>
        <begin position="524"/>
        <end position="547"/>
    </location>
</feature>
<feature type="region of interest" description="Disordered" evidence="13">
    <location>
        <begin position="274"/>
        <end position="339"/>
    </location>
</feature>
<name>A0ABY2UMZ2_9GAMM</name>
<comment type="caution">
    <text evidence="17">The sequence shown here is derived from an EMBL/GenBank/DDBJ whole genome shotgun (WGS) entry which is preliminary data.</text>
</comment>
<dbReference type="Pfam" id="PF08345">
    <property type="entry name" value="YscJ_FliF_C"/>
    <property type="match status" value="1"/>
</dbReference>
<evidence type="ECO:0000256" key="5">
    <source>
        <dbReference type="ARBA" id="ARBA00017949"/>
    </source>
</evidence>
<evidence type="ECO:0000256" key="11">
    <source>
        <dbReference type="ARBA" id="ARBA00025936"/>
    </source>
</evidence>
<dbReference type="Proteomes" id="UP000306791">
    <property type="component" value="Unassembled WGS sequence"/>
</dbReference>
<dbReference type="RefSeq" id="WP_138233865.1">
    <property type="nucleotide sequence ID" value="NZ_CP185860.1"/>
</dbReference>
<evidence type="ECO:0000256" key="14">
    <source>
        <dbReference type="SAM" id="Phobius"/>
    </source>
</evidence>
<evidence type="ECO:0000256" key="3">
    <source>
        <dbReference type="ARBA" id="ARBA00004651"/>
    </source>
</evidence>
<dbReference type="PIRSF" id="PIRSF004862">
    <property type="entry name" value="FliF"/>
    <property type="match status" value="1"/>
</dbReference>
<keyword evidence="17" id="KW-0966">Cell projection</keyword>
<reference evidence="17 18" key="1">
    <citation type="submission" date="2019-05" db="EMBL/GenBank/DDBJ databases">
        <title>Microbulbifer harenosus sp. nov., an alginate-degrading bacterium isolated from coastal sand.</title>
        <authorList>
            <person name="Huang H."/>
            <person name="Mo K."/>
            <person name="Bao S."/>
        </authorList>
    </citation>
    <scope>NUCLEOTIDE SEQUENCE [LARGE SCALE GENOMIC DNA]</scope>
    <source>
        <strain evidence="17 18">HB161719</strain>
    </source>
</reference>
<evidence type="ECO:0000259" key="16">
    <source>
        <dbReference type="Pfam" id="PF08345"/>
    </source>
</evidence>
<feature type="domain" description="Flagellar M-ring C-terminal" evidence="16">
    <location>
        <begin position="255"/>
        <end position="431"/>
    </location>
</feature>
<evidence type="ECO:0000256" key="13">
    <source>
        <dbReference type="SAM" id="MobiDB-lite"/>
    </source>
</evidence>
<evidence type="ECO:0000259" key="15">
    <source>
        <dbReference type="Pfam" id="PF01514"/>
    </source>
</evidence>
<evidence type="ECO:0000256" key="8">
    <source>
        <dbReference type="ARBA" id="ARBA00022989"/>
    </source>
</evidence>
<keyword evidence="6" id="KW-1003">Cell membrane</keyword>
<protein>
    <recommendedName>
        <fullName evidence="5 12">Flagellar M-ring protein</fullName>
    </recommendedName>
</protein>
<dbReference type="PRINTS" id="PR01009">
    <property type="entry name" value="FLGMRINGFLIF"/>
</dbReference>
<evidence type="ECO:0000256" key="2">
    <source>
        <dbReference type="ARBA" id="ARBA00004117"/>
    </source>
</evidence>
<dbReference type="InterPro" id="IPR006182">
    <property type="entry name" value="FliF_N_dom"/>
</dbReference>
<evidence type="ECO:0000313" key="17">
    <source>
        <dbReference type="EMBL" id="TLM79980.1"/>
    </source>
</evidence>
<evidence type="ECO:0000313" key="18">
    <source>
        <dbReference type="Proteomes" id="UP000306791"/>
    </source>
</evidence>
<evidence type="ECO:0000256" key="7">
    <source>
        <dbReference type="ARBA" id="ARBA00022692"/>
    </source>
</evidence>
<evidence type="ECO:0000256" key="10">
    <source>
        <dbReference type="ARBA" id="ARBA00023143"/>
    </source>
</evidence>
<keyword evidence="9 14" id="KW-0472">Membrane</keyword>
<keyword evidence="18" id="KW-1185">Reference proteome</keyword>
<feature type="compositionally biased region" description="Polar residues" evidence="13">
    <location>
        <begin position="296"/>
        <end position="308"/>
    </location>
</feature>
<evidence type="ECO:0000256" key="4">
    <source>
        <dbReference type="ARBA" id="ARBA00007971"/>
    </source>
</evidence>
<keyword evidence="7 14" id="KW-0812">Transmembrane</keyword>
<keyword evidence="8 14" id="KW-1133">Transmembrane helix</keyword>
<feature type="transmembrane region" description="Helical" evidence="14">
    <location>
        <begin position="457"/>
        <end position="475"/>
    </location>
</feature>
<dbReference type="EMBL" id="VANI01000001">
    <property type="protein sequence ID" value="TLM79980.1"/>
    <property type="molecule type" value="Genomic_DNA"/>
</dbReference>
<dbReference type="Gene3D" id="3.30.300.30">
    <property type="match status" value="1"/>
</dbReference>
<keyword evidence="10 12" id="KW-0975">Bacterial flagellum</keyword>
<dbReference type="NCBIfam" id="TIGR00206">
    <property type="entry name" value="fliF"/>
    <property type="match status" value="1"/>
</dbReference>
<proteinExistence type="inferred from homology"/>
<organism evidence="17 18">
    <name type="scientific">Microbulbifer harenosus</name>
    <dbReference type="NCBI Taxonomy" id="2576840"/>
    <lineage>
        <taxon>Bacteria</taxon>
        <taxon>Pseudomonadati</taxon>
        <taxon>Pseudomonadota</taxon>
        <taxon>Gammaproteobacteria</taxon>
        <taxon>Cellvibrionales</taxon>
        <taxon>Microbulbiferaceae</taxon>
        <taxon>Microbulbifer</taxon>
    </lineage>
</organism>
<accession>A0ABY2UMZ2</accession>
<keyword evidence="17" id="KW-0282">Flagellum</keyword>
<dbReference type="InterPro" id="IPR043427">
    <property type="entry name" value="YscJ/FliF"/>
</dbReference>
<dbReference type="InterPro" id="IPR000067">
    <property type="entry name" value="FlgMring_FliF"/>
</dbReference>
<feature type="transmembrane region" description="Helical" evidence="14">
    <location>
        <begin position="27"/>
        <end position="47"/>
    </location>
</feature>
<comment type="subcellular location">
    <subcellularLocation>
        <location evidence="2 12">Bacterial flagellum basal body</location>
    </subcellularLocation>
    <subcellularLocation>
        <location evidence="3">Cell membrane</location>
        <topology evidence="3">Multi-pass membrane protein</topology>
    </subcellularLocation>
</comment>
<evidence type="ECO:0000256" key="1">
    <source>
        <dbReference type="ARBA" id="ARBA00003820"/>
    </source>
</evidence>
<evidence type="ECO:0000256" key="12">
    <source>
        <dbReference type="PIRNR" id="PIRNR004862"/>
    </source>
</evidence>